<feature type="chain" id="PRO_5004080890" description="EF-hand domain-containing protein" evidence="2">
    <location>
        <begin position="22"/>
        <end position="105"/>
    </location>
</feature>
<proteinExistence type="predicted"/>
<feature type="region of interest" description="Disordered" evidence="1">
    <location>
        <begin position="25"/>
        <end position="52"/>
    </location>
</feature>
<dbReference type="Gene3D" id="1.10.238.10">
    <property type="entry name" value="EF-hand"/>
    <property type="match status" value="1"/>
</dbReference>
<evidence type="ECO:0000313" key="4">
    <source>
        <dbReference type="EMBL" id="EMP54890.1"/>
    </source>
</evidence>
<dbReference type="PROSITE" id="PS00018">
    <property type="entry name" value="EF_HAND_1"/>
    <property type="match status" value="2"/>
</dbReference>
<protein>
    <recommendedName>
        <fullName evidence="3">EF-hand domain-containing protein</fullName>
    </recommendedName>
</protein>
<dbReference type="GO" id="GO:0005509">
    <property type="term" value="F:calcium ion binding"/>
    <property type="evidence" value="ECO:0007669"/>
    <property type="project" value="InterPro"/>
</dbReference>
<dbReference type="InterPro" id="IPR018247">
    <property type="entry name" value="EF_Hand_1_Ca_BS"/>
</dbReference>
<name>M7CRZ6_9GAMM</name>
<keyword evidence="2" id="KW-0732">Signal</keyword>
<feature type="domain" description="EF-hand" evidence="3">
    <location>
        <begin position="44"/>
        <end position="70"/>
    </location>
</feature>
<evidence type="ECO:0000259" key="3">
    <source>
        <dbReference type="PROSITE" id="PS50222"/>
    </source>
</evidence>
<dbReference type="PATRIC" id="fig|1288826.3.peg.2819"/>
<evidence type="ECO:0000313" key="5">
    <source>
        <dbReference type="Proteomes" id="UP000011960"/>
    </source>
</evidence>
<organism evidence="4 5">
    <name type="scientific">Marinobacter santoriniensis NKSG1</name>
    <dbReference type="NCBI Taxonomy" id="1288826"/>
    <lineage>
        <taxon>Bacteria</taxon>
        <taxon>Pseudomonadati</taxon>
        <taxon>Pseudomonadota</taxon>
        <taxon>Gammaproteobacteria</taxon>
        <taxon>Pseudomonadales</taxon>
        <taxon>Marinobacteraceae</taxon>
        <taxon>Marinobacter</taxon>
    </lineage>
</organism>
<feature type="domain" description="EF-hand" evidence="3">
    <location>
        <begin position="73"/>
        <end position="105"/>
    </location>
</feature>
<sequence length="105" mass="11549">MKIWMLPLVAITFAISSLAYAEGDYQSGGKADRMDEKAMNAPSFQHMDANGDGKISEDELNVYGSSAAGKAKAQEENRMMKMHEMDLDGDGNISNDEYEKGMMSK</sequence>
<evidence type="ECO:0000256" key="2">
    <source>
        <dbReference type="SAM" id="SignalP"/>
    </source>
</evidence>
<dbReference type="AlphaFoldDB" id="M7CRZ6"/>
<feature type="region of interest" description="Disordered" evidence="1">
    <location>
        <begin position="84"/>
        <end position="105"/>
    </location>
</feature>
<dbReference type="STRING" id="1288826.MSNKSG1_14202"/>
<comment type="caution">
    <text evidence="4">The sequence shown here is derived from an EMBL/GenBank/DDBJ whole genome shotgun (WGS) entry which is preliminary data.</text>
</comment>
<gene>
    <name evidence="4" type="ORF">MSNKSG1_14202</name>
</gene>
<keyword evidence="5" id="KW-1185">Reference proteome</keyword>
<dbReference type="Proteomes" id="UP000011960">
    <property type="component" value="Unassembled WGS sequence"/>
</dbReference>
<feature type="signal peptide" evidence="2">
    <location>
        <begin position="1"/>
        <end position="21"/>
    </location>
</feature>
<dbReference type="PROSITE" id="PS50222">
    <property type="entry name" value="EF_HAND_2"/>
    <property type="match status" value="2"/>
</dbReference>
<dbReference type="EMBL" id="APAT01000021">
    <property type="protein sequence ID" value="EMP54890.1"/>
    <property type="molecule type" value="Genomic_DNA"/>
</dbReference>
<dbReference type="InterPro" id="IPR002048">
    <property type="entry name" value="EF_hand_dom"/>
</dbReference>
<accession>M7CRZ6</accession>
<dbReference type="SUPFAM" id="SSF47473">
    <property type="entry name" value="EF-hand"/>
    <property type="match status" value="1"/>
</dbReference>
<reference evidence="4 5" key="1">
    <citation type="journal article" date="2013" name="Genome Announc.">
        <title>Genome Sequence of Hydrothermal Arsenic-Respiring Bacterium Marinobacter santoriniensis NKSG1T.</title>
        <authorList>
            <person name="Handley K.M."/>
            <person name="Upton M."/>
            <person name="Beatson S.A."/>
            <person name="Hery M."/>
            <person name="Lloyd J.R."/>
        </authorList>
    </citation>
    <scope>NUCLEOTIDE SEQUENCE [LARGE SCALE GENOMIC DNA]</scope>
    <source>
        <strain evidence="4 5">NKSG1</strain>
    </source>
</reference>
<dbReference type="InterPro" id="IPR011992">
    <property type="entry name" value="EF-hand-dom_pair"/>
</dbReference>
<evidence type="ECO:0000256" key="1">
    <source>
        <dbReference type="SAM" id="MobiDB-lite"/>
    </source>
</evidence>
<dbReference type="CDD" id="cd00051">
    <property type="entry name" value="EFh"/>
    <property type="match status" value="1"/>
</dbReference>
<dbReference type="OrthoDB" id="6370072at2"/>
<dbReference type="Pfam" id="PF13499">
    <property type="entry name" value="EF-hand_7"/>
    <property type="match status" value="1"/>
</dbReference>
<dbReference type="RefSeq" id="WP_008939967.1">
    <property type="nucleotide sequence ID" value="NZ_APAT01000021.1"/>
</dbReference>